<evidence type="ECO:0000313" key="1">
    <source>
        <dbReference type="EMBL" id="KRX08981.1"/>
    </source>
</evidence>
<dbReference type="Proteomes" id="UP000054937">
    <property type="component" value="Unassembled WGS sequence"/>
</dbReference>
<accession>A0A0V0R429</accession>
<dbReference type="InterPro" id="IPR036641">
    <property type="entry name" value="HPT_dom_sf"/>
</dbReference>
<dbReference type="SUPFAM" id="SSF47226">
    <property type="entry name" value="Histidine-containing phosphotransfer domain, HPT domain"/>
    <property type="match status" value="1"/>
</dbReference>
<organism evidence="1 2">
    <name type="scientific">Pseudocohnilembus persalinus</name>
    <name type="common">Ciliate</name>
    <dbReference type="NCBI Taxonomy" id="266149"/>
    <lineage>
        <taxon>Eukaryota</taxon>
        <taxon>Sar</taxon>
        <taxon>Alveolata</taxon>
        <taxon>Ciliophora</taxon>
        <taxon>Intramacronucleata</taxon>
        <taxon>Oligohymenophorea</taxon>
        <taxon>Scuticociliatia</taxon>
        <taxon>Philasterida</taxon>
        <taxon>Pseudocohnilembidae</taxon>
        <taxon>Pseudocohnilembus</taxon>
    </lineage>
</organism>
<keyword evidence="2" id="KW-1185">Reference proteome</keyword>
<sequence>MENQGNNTKNTEQSTYVQNKINCPEDPYDPELPINMEEAAEFYGSKEIYLGLLEQYEEMTLDQSIQKLNKAIQEKDFLEIQGIAHSLKGTAGYIVEDKKKIVVLSNDDELNVYKNSIDALQLAKDLKKFIAIQFNKEPNLEEIDEFIQSNINMDSRISKDLISLTQGESCRNLDKTGEGNDIKVEMNEKPVQQGCQCGDKCIIF</sequence>
<keyword evidence="1" id="KW-0418">Kinase</keyword>
<name>A0A0V0R429_PSEPJ</name>
<dbReference type="GO" id="GO:0000160">
    <property type="term" value="P:phosphorelay signal transduction system"/>
    <property type="evidence" value="ECO:0007669"/>
    <property type="project" value="InterPro"/>
</dbReference>
<gene>
    <name evidence="1" type="ORF">PPERSA_08184</name>
</gene>
<dbReference type="InParanoid" id="A0A0V0R429"/>
<comment type="caution">
    <text evidence="1">The sequence shown here is derived from an EMBL/GenBank/DDBJ whole genome shotgun (WGS) entry which is preliminary data.</text>
</comment>
<dbReference type="Gene3D" id="1.20.120.160">
    <property type="entry name" value="HPT domain"/>
    <property type="match status" value="1"/>
</dbReference>
<proteinExistence type="predicted"/>
<protein>
    <submittedName>
        <fullName evidence="1">Signal transduction histidine kinase, phosphotransfer (Hpt) domain</fullName>
    </submittedName>
</protein>
<dbReference type="AlphaFoldDB" id="A0A0V0R429"/>
<dbReference type="EMBL" id="LDAU01000056">
    <property type="protein sequence ID" value="KRX08981.1"/>
    <property type="molecule type" value="Genomic_DNA"/>
</dbReference>
<keyword evidence="1" id="KW-0808">Transferase</keyword>
<reference evidence="1 2" key="1">
    <citation type="journal article" date="2015" name="Sci. Rep.">
        <title>Genome of the facultative scuticociliatosis pathogen Pseudocohnilembus persalinus provides insight into its virulence through horizontal gene transfer.</title>
        <authorList>
            <person name="Xiong J."/>
            <person name="Wang G."/>
            <person name="Cheng J."/>
            <person name="Tian M."/>
            <person name="Pan X."/>
            <person name="Warren A."/>
            <person name="Jiang C."/>
            <person name="Yuan D."/>
            <person name="Miao W."/>
        </authorList>
    </citation>
    <scope>NUCLEOTIDE SEQUENCE [LARGE SCALE GENOMIC DNA]</scope>
    <source>
        <strain evidence="1">36N120E</strain>
    </source>
</reference>
<evidence type="ECO:0000313" key="2">
    <source>
        <dbReference type="Proteomes" id="UP000054937"/>
    </source>
</evidence>
<dbReference type="GO" id="GO:0016301">
    <property type="term" value="F:kinase activity"/>
    <property type="evidence" value="ECO:0007669"/>
    <property type="project" value="UniProtKB-KW"/>
</dbReference>